<dbReference type="PANTHER" id="PTHR43265">
    <property type="entry name" value="ESTERASE ESTD"/>
    <property type="match status" value="1"/>
</dbReference>
<evidence type="ECO:0000259" key="1">
    <source>
        <dbReference type="Pfam" id="PF12697"/>
    </source>
</evidence>
<dbReference type="Gene3D" id="3.40.50.1820">
    <property type="entry name" value="alpha/beta hydrolase"/>
    <property type="match status" value="1"/>
</dbReference>
<gene>
    <name evidence="2" type="ORF">C798_19480</name>
</gene>
<dbReference type="EMBL" id="CP008956">
    <property type="protein sequence ID" value="QJQ02339.1"/>
    <property type="molecule type" value="Genomic_DNA"/>
</dbReference>
<evidence type="ECO:0000313" key="2">
    <source>
        <dbReference type="EMBL" id="QJQ02339.1"/>
    </source>
</evidence>
<dbReference type="GO" id="GO:0052689">
    <property type="term" value="F:carboxylic ester hydrolase activity"/>
    <property type="evidence" value="ECO:0007669"/>
    <property type="project" value="TreeGrafter"/>
</dbReference>
<dbReference type="AlphaFoldDB" id="A0A6M3ZUK3"/>
<organism evidence="2 3">
    <name type="scientific">Herbaspirillum rubrisubalbicans Os34</name>
    <dbReference type="NCBI Taxonomy" id="1235827"/>
    <lineage>
        <taxon>Bacteria</taxon>
        <taxon>Pseudomonadati</taxon>
        <taxon>Pseudomonadota</taxon>
        <taxon>Betaproteobacteria</taxon>
        <taxon>Burkholderiales</taxon>
        <taxon>Oxalobacteraceae</taxon>
        <taxon>Herbaspirillum</taxon>
    </lineage>
</organism>
<feature type="domain" description="AB hydrolase-1" evidence="1">
    <location>
        <begin position="67"/>
        <end position="273"/>
    </location>
</feature>
<dbReference type="InterPro" id="IPR029058">
    <property type="entry name" value="AB_hydrolase_fold"/>
</dbReference>
<protein>
    <recommendedName>
        <fullName evidence="1">AB hydrolase-1 domain-containing protein</fullName>
    </recommendedName>
</protein>
<evidence type="ECO:0000313" key="3">
    <source>
        <dbReference type="Proteomes" id="UP000501648"/>
    </source>
</evidence>
<dbReference type="PANTHER" id="PTHR43265:SF1">
    <property type="entry name" value="ESTERASE ESTD"/>
    <property type="match status" value="1"/>
</dbReference>
<dbReference type="RefSeq" id="WP_081584704.1">
    <property type="nucleotide sequence ID" value="NZ_CP008956.1"/>
</dbReference>
<dbReference type="InterPro" id="IPR000073">
    <property type="entry name" value="AB_hydrolase_1"/>
</dbReference>
<accession>A0A6M3ZUK3</accession>
<proteinExistence type="predicted"/>
<name>A0A6M3ZUK3_9BURK</name>
<sequence length="312" mass="33569">MTHSSLATDAVAAVSIEIEAHGPNGDLKGSLTLLPGCTEVALIIPGSGPTNRDGNSILGIRAQPYRLLAEGLAQERIASVRTDKRGMFGSRQAIANPNAVTLDDYVQDTRNWVSAIHQRTSIQRIWLIGHSEGGLIALATLAAHIPFICGLVLIATPGHPLGDVLKRQIASNAANALILDAAIEAIDMLEAGRHIRLQELPPSLQTLFHPEVQDLLISLFSVDPAKLIEKIQVPVLIVQGKRDLQVEMADAERLKQHHPSASLAVFPDANHLMKPVAIDDRAANLATYADPDLPLVSDLVKTISQFISNRLC</sequence>
<dbReference type="SUPFAM" id="SSF53474">
    <property type="entry name" value="alpha/beta-Hydrolases"/>
    <property type="match status" value="1"/>
</dbReference>
<dbReference type="Pfam" id="PF12697">
    <property type="entry name" value="Abhydrolase_6"/>
    <property type="match status" value="1"/>
</dbReference>
<dbReference type="Proteomes" id="UP000501648">
    <property type="component" value="Chromosome"/>
</dbReference>
<reference evidence="2 3" key="1">
    <citation type="journal article" date="2012" name="J. Bacteriol.">
        <title>Genome sequence of the pathogenic Herbaspirillum seropedicae strain Os34, isolated from rice roots.</title>
        <authorList>
            <person name="Ye W."/>
            <person name="Ye S."/>
            <person name="Liu J."/>
            <person name="Chang S."/>
            <person name="Chen M."/>
            <person name="Zhu B."/>
            <person name="Guo L."/>
            <person name="An Q."/>
        </authorList>
    </citation>
    <scope>NUCLEOTIDE SEQUENCE [LARGE SCALE GENOMIC DNA]</scope>
    <source>
        <strain evidence="2 3">Os34</strain>
    </source>
</reference>
<dbReference type="InterPro" id="IPR053145">
    <property type="entry name" value="AB_hydrolase_Est10"/>
</dbReference>